<accession>A0A8T0NTN1</accession>
<sequence length="116" mass="12252">MFSCQPCDSLSGGMRERAGTVTRIDECGLVLEHDAMGYATTGKHLVPQKPDPAHGSTSACSDPSSEGRCVAGRMACRHTICRPDDQASRCGRPGGQVGATAFGCGFIIMRFCNLNL</sequence>
<evidence type="ECO:0000313" key="2">
    <source>
        <dbReference type="EMBL" id="KAG2550576.1"/>
    </source>
</evidence>
<feature type="region of interest" description="Disordered" evidence="1">
    <location>
        <begin position="42"/>
        <end position="64"/>
    </location>
</feature>
<name>A0A8T0NTN1_PANVG</name>
<proteinExistence type="predicted"/>
<comment type="caution">
    <text evidence="2">The sequence shown here is derived from an EMBL/GenBank/DDBJ whole genome shotgun (WGS) entry which is preliminary data.</text>
</comment>
<keyword evidence="3" id="KW-1185">Reference proteome</keyword>
<feature type="compositionally biased region" description="Polar residues" evidence="1">
    <location>
        <begin position="55"/>
        <end position="64"/>
    </location>
</feature>
<dbReference type="Proteomes" id="UP000823388">
    <property type="component" value="Chromosome 9K"/>
</dbReference>
<protein>
    <submittedName>
        <fullName evidence="2">Uncharacterized protein</fullName>
    </submittedName>
</protein>
<evidence type="ECO:0000313" key="3">
    <source>
        <dbReference type="Proteomes" id="UP000823388"/>
    </source>
</evidence>
<organism evidence="2 3">
    <name type="scientific">Panicum virgatum</name>
    <name type="common">Blackwell switchgrass</name>
    <dbReference type="NCBI Taxonomy" id="38727"/>
    <lineage>
        <taxon>Eukaryota</taxon>
        <taxon>Viridiplantae</taxon>
        <taxon>Streptophyta</taxon>
        <taxon>Embryophyta</taxon>
        <taxon>Tracheophyta</taxon>
        <taxon>Spermatophyta</taxon>
        <taxon>Magnoliopsida</taxon>
        <taxon>Liliopsida</taxon>
        <taxon>Poales</taxon>
        <taxon>Poaceae</taxon>
        <taxon>PACMAD clade</taxon>
        <taxon>Panicoideae</taxon>
        <taxon>Panicodae</taxon>
        <taxon>Paniceae</taxon>
        <taxon>Panicinae</taxon>
        <taxon>Panicum</taxon>
        <taxon>Panicum sect. Hiantes</taxon>
    </lineage>
</organism>
<gene>
    <name evidence="2" type="ORF">PVAP13_9KG328132</name>
</gene>
<dbReference type="AlphaFoldDB" id="A0A8T0NTN1"/>
<reference evidence="2" key="1">
    <citation type="submission" date="2020-05" db="EMBL/GenBank/DDBJ databases">
        <title>WGS assembly of Panicum virgatum.</title>
        <authorList>
            <person name="Lovell J.T."/>
            <person name="Jenkins J."/>
            <person name="Shu S."/>
            <person name="Juenger T.E."/>
            <person name="Schmutz J."/>
        </authorList>
    </citation>
    <scope>NUCLEOTIDE SEQUENCE</scope>
    <source>
        <strain evidence="2">AP13</strain>
    </source>
</reference>
<dbReference type="EMBL" id="CM029053">
    <property type="protein sequence ID" value="KAG2550576.1"/>
    <property type="molecule type" value="Genomic_DNA"/>
</dbReference>
<evidence type="ECO:0000256" key="1">
    <source>
        <dbReference type="SAM" id="MobiDB-lite"/>
    </source>
</evidence>